<name>A0AAV7HP78_COTGL</name>
<reference evidence="1 2" key="1">
    <citation type="journal article" date="2021" name="J. Hered.">
        <title>A chromosome-level genome assembly of the parasitoid wasp, Cotesia glomerata (Hymenoptera: Braconidae).</title>
        <authorList>
            <person name="Pinto B.J."/>
            <person name="Weis J.J."/>
            <person name="Gamble T."/>
            <person name="Ode P.J."/>
            <person name="Paul R."/>
            <person name="Zaspel J.M."/>
        </authorList>
    </citation>
    <scope>NUCLEOTIDE SEQUENCE [LARGE SCALE GENOMIC DNA]</scope>
    <source>
        <strain evidence="1">CgM1</strain>
    </source>
</reference>
<proteinExistence type="predicted"/>
<comment type="caution">
    <text evidence="1">The sequence shown here is derived from an EMBL/GenBank/DDBJ whole genome shotgun (WGS) entry which is preliminary data.</text>
</comment>
<evidence type="ECO:0000313" key="1">
    <source>
        <dbReference type="EMBL" id="KAH0545982.1"/>
    </source>
</evidence>
<accession>A0AAV7HP78</accession>
<gene>
    <name evidence="1" type="ORF">KQX54_005334</name>
</gene>
<evidence type="ECO:0000313" key="2">
    <source>
        <dbReference type="Proteomes" id="UP000826195"/>
    </source>
</evidence>
<dbReference type="EMBL" id="JAHXZJ010002237">
    <property type="protein sequence ID" value="KAH0545982.1"/>
    <property type="molecule type" value="Genomic_DNA"/>
</dbReference>
<dbReference type="Proteomes" id="UP000826195">
    <property type="component" value="Unassembled WGS sequence"/>
</dbReference>
<sequence length="80" mass="9301">MKGPMKLVNILKSRKKIARCLSRCFGSFRHSGSKLALGLRRHQTESRVLELWSTLEDPHERSIRDESSSRELKTVIRHSK</sequence>
<dbReference type="AlphaFoldDB" id="A0AAV7HP78"/>
<protein>
    <submittedName>
        <fullName evidence="1">Uncharacterized protein</fullName>
    </submittedName>
</protein>
<organism evidence="1 2">
    <name type="scientific">Cotesia glomerata</name>
    <name type="common">Lepidopteran parasitic wasp</name>
    <name type="synonym">Apanteles glomeratus</name>
    <dbReference type="NCBI Taxonomy" id="32391"/>
    <lineage>
        <taxon>Eukaryota</taxon>
        <taxon>Metazoa</taxon>
        <taxon>Ecdysozoa</taxon>
        <taxon>Arthropoda</taxon>
        <taxon>Hexapoda</taxon>
        <taxon>Insecta</taxon>
        <taxon>Pterygota</taxon>
        <taxon>Neoptera</taxon>
        <taxon>Endopterygota</taxon>
        <taxon>Hymenoptera</taxon>
        <taxon>Apocrita</taxon>
        <taxon>Ichneumonoidea</taxon>
        <taxon>Braconidae</taxon>
        <taxon>Microgastrinae</taxon>
        <taxon>Cotesia</taxon>
    </lineage>
</organism>
<keyword evidence="2" id="KW-1185">Reference proteome</keyword>